<keyword evidence="6" id="KW-0812">Transmembrane</keyword>
<keyword evidence="8" id="KW-1133">Transmembrane helix</keyword>
<evidence type="ECO:0000256" key="8">
    <source>
        <dbReference type="ARBA" id="ARBA00022989"/>
    </source>
</evidence>
<feature type="chain" id="PRO_5045182033" description="histidine kinase" evidence="12">
    <location>
        <begin position="21"/>
        <end position="697"/>
    </location>
</feature>
<evidence type="ECO:0000256" key="9">
    <source>
        <dbReference type="ARBA" id="ARBA00023012"/>
    </source>
</evidence>
<evidence type="ECO:0000256" key="10">
    <source>
        <dbReference type="ARBA" id="ARBA00023136"/>
    </source>
</evidence>
<dbReference type="Pfam" id="PF08376">
    <property type="entry name" value="NIT"/>
    <property type="match status" value="1"/>
</dbReference>
<dbReference type="InterPro" id="IPR005467">
    <property type="entry name" value="His_kinase_dom"/>
</dbReference>
<keyword evidence="15" id="KW-1185">Reference proteome</keyword>
<evidence type="ECO:0000256" key="11">
    <source>
        <dbReference type="SAM" id="MobiDB-lite"/>
    </source>
</evidence>
<feature type="compositionally biased region" description="Acidic residues" evidence="11">
    <location>
        <begin position="634"/>
        <end position="647"/>
    </location>
</feature>
<dbReference type="SMART" id="SM00387">
    <property type="entry name" value="HATPase_c"/>
    <property type="match status" value="1"/>
</dbReference>
<dbReference type="PROSITE" id="PS50109">
    <property type="entry name" value="HIS_KIN"/>
    <property type="match status" value="1"/>
</dbReference>
<dbReference type="SUPFAM" id="SSF55874">
    <property type="entry name" value="ATPase domain of HSP90 chaperone/DNA topoisomerase II/histidine kinase"/>
    <property type="match status" value="1"/>
</dbReference>
<dbReference type="Pfam" id="PF02518">
    <property type="entry name" value="HATPase_c"/>
    <property type="match status" value="1"/>
</dbReference>
<feature type="region of interest" description="Disordered" evidence="11">
    <location>
        <begin position="598"/>
        <end position="678"/>
    </location>
</feature>
<dbReference type="InterPro" id="IPR004358">
    <property type="entry name" value="Sig_transdc_His_kin-like_C"/>
</dbReference>
<dbReference type="InterPro" id="IPR013587">
    <property type="entry name" value="Nitrate/nitrite_sensing"/>
</dbReference>
<dbReference type="InterPro" id="IPR036890">
    <property type="entry name" value="HATPase_C_sf"/>
</dbReference>
<dbReference type="PANTHER" id="PTHR45436">
    <property type="entry name" value="SENSOR HISTIDINE KINASE YKOH"/>
    <property type="match status" value="1"/>
</dbReference>
<evidence type="ECO:0000256" key="4">
    <source>
        <dbReference type="ARBA" id="ARBA00022553"/>
    </source>
</evidence>
<dbReference type="CDD" id="cd00075">
    <property type="entry name" value="HATPase"/>
    <property type="match status" value="1"/>
</dbReference>
<comment type="catalytic activity">
    <reaction evidence="1">
        <text>ATP + protein L-histidine = ADP + protein N-phospho-L-histidine.</text>
        <dbReference type="EC" id="2.7.13.3"/>
    </reaction>
</comment>
<evidence type="ECO:0000256" key="3">
    <source>
        <dbReference type="ARBA" id="ARBA00012438"/>
    </source>
</evidence>
<gene>
    <name evidence="14" type="ORF">ACFQRI_02085</name>
</gene>
<keyword evidence="9" id="KW-0902">Two-component regulatory system</keyword>
<dbReference type="EC" id="2.7.13.3" evidence="3"/>
<feature type="signal peptide" evidence="12">
    <location>
        <begin position="1"/>
        <end position="20"/>
    </location>
</feature>
<evidence type="ECO:0000259" key="13">
    <source>
        <dbReference type="PROSITE" id="PS50109"/>
    </source>
</evidence>
<keyword evidence="12" id="KW-0732">Signal</keyword>
<comment type="caution">
    <text evidence="14">The sequence shown here is derived from an EMBL/GenBank/DDBJ whole genome shotgun (WGS) entry which is preliminary data.</text>
</comment>
<reference evidence="15" key="1">
    <citation type="journal article" date="2019" name="Int. J. Syst. Evol. Microbiol.">
        <title>The Global Catalogue of Microorganisms (GCM) 10K type strain sequencing project: providing services to taxonomists for standard genome sequencing and annotation.</title>
        <authorList>
            <consortium name="The Broad Institute Genomics Platform"/>
            <consortium name="The Broad Institute Genome Sequencing Center for Infectious Disease"/>
            <person name="Wu L."/>
            <person name="Ma J."/>
        </authorList>
    </citation>
    <scope>NUCLEOTIDE SEQUENCE [LARGE SCALE GENOMIC DNA]</scope>
    <source>
        <strain evidence="15">WLHS5</strain>
    </source>
</reference>
<dbReference type="PRINTS" id="PR00344">
    <property type="entry name" value="BCTRLSENSOR"/>
</dbReference>
<evidence type="ECO:0000313" key="14">
    <source>
        <dbReference type="EMBL" id="MFC7340185.1"/>
    </source>
</evidence>
<dbReference type="InterPro" id="IPR003594">
    <property type="entry name" value="HATPase_dom"/>
</dbReference>
<dbReference type="Gene3D" id="6.10.340.10">
    <property type="match status" value="1"/>
</dbReference>
<keyword evidence="7" id="KW-0418">Kinase</keyword>
<sequence>MPIVSLVALWALATANTSQNAWSAHRASDVNSALAGPVDGLIDALQSERDAVSLHLAAPGTGRGDVDATRADTAAAESELRTALRQAEPGSQVRHRTEALLADLRELPRRDTEWHEAYSAYGDTIDAALALSQSLADVQEGEAASHARVATRLARIDESLQRQASVVGGALTTGRFTAEEHEAFARALGGQRTLTAALLPDLSPEQAAAYQQLVDSVPFRTLTGMQDSMLDRGTDPATTARISPDLWRDSMEQLISVVDEARSTARSAAASASDAQAGAALERAMWTAALGLLAVTLALVVSIRIARGMVRDLVELRDSAQQLADERLPHAMQRARAGERIDEDPAIAPGEGEIGEVGAALNDVQRSALAAAAERAELLTDVSGVFVNLARRSQSLVHRQLELLDTMKKHAEDPADQGDLLRLGHLATRMRRHAEGLIVMSGATPGRTWRQPVPLTSVLRSAAGDMEDHARVDLGRVPDVSALGPSVADLTRLFTELTENATAFSPPDSTVRVRGGAVGEGVVVEIEDDGLGMPEDKLAEANHTLSEGHRLELFDSERIGLFVVSRLAQRQGVEVSLHSSPAGGTTARVRLPASVLAAPARSAEPEPPEPDQPEPQRAVATRPSETEQVWTEPETTEEPVEAELVEDELPRRTRRANLAQPLKTSAAEDEQFADELSPETARALISALQRHRDGEDR</sequence>
<evidence type="ECO:0000256" key="1">
    <source>
        <dbReference type="ARBA" id="ARBA00000085"/>
    </source>
</evidence>
<organism evidence="14 15">
    <name type="scientific">Saccharopolyspora griseoalba</name>
    <dbReference type="NCBI Taxonomy" id="1431848"/>
    <lineage>
        <taxon>Bacteria</taxon>
        <taxon>Bacillati</taxon>
        <taxon>Actinomycetota</taxon>
        <taxon>Actinomycetes</taxon>
        <taxon>Pseudonocardiales</taxon>
        <taxon>Pseudonocardiaceae</taxon>
        <taxon>Saccharopolyspora</taxon>
    </lineage>
</organism>
<evidence type="ECO:0000256" key="5">
    <source>
        <dbReference type="ARBA" id="ARBA00022679"/>
    </source>
</evidence>
<comment type="subcellular location">
    <subcellularLocation>
        <location evidence="2">Membrane</location>
    </subcellularLocation>
</comment>
<dbReference type="PANTHER" id="PTHR45436:SF5">
    <property type="entry name" value="SENSOR HISTIDINE KINASE TRCS"/>
    <property type="match status" value="1"/>
</dbReference>
<dbReference type="Proteomes" id="UP001596504">
    <property type="component" value="Unassembled WGS sequence"/>
</dbReference>
<proteinExistence type="predicted"/>
<protein>
    <recommendedName>
        <fullName evidence="3">histidine kinase</fullName>
        <ecNumber evidence="3">2.7.13.3</ecNumber>
    </recommendedName>
</protein>
<evidence type="ECO:0000256" key="2">
    <source>
        <dbReference type="ARBA" id="ARBA00004370"/>
    </source>
</evidence>
<dbReference type="InterPro" id="IPR050428">
    <property type="entry name" value="TCS_sensor_his_kinase"/>
</dbReference>
<keyword evidence="5" id="KW-0808">Transferase</keyword>
<evidence type="ECO:0000256" key="12">
    <source>
        <dbReference type="SAM" id="SignalP"/>
    </source>
</evidence>
<accession>A0ABW2LG90</accession>
<dbReference type="EMBL" id="JBHTCJ010000001">
    <property type="protein sequence ID" value="MFC7340185.1"/>
    <property type="molecule type" value="Genomic_DNA"/>
</dbReference>
<feature type="domain" description="Histidine kinase" evidence="13">
    <location>
        <begin position="490"/>
        <end position="595"/>
    </location>
</feature>
<evidence type="ECO:0000256" key="7">
    <source>
        <dbReference type="ARBA" id="ARBA00022777"/>
    </source>
</evidence>
<name>A0ABW2LG90_9PSEU</name>
<dbReference type="Gene3D" id="3.30.565.10">
    <property type="entry name" value="Histidine kinase-like ATPase, C-terminal domain"/>
    <property type="match status" value="1"/>
</dbReference>
<keyword evidence="10" id="KW-0472">Membrane</keyword>
<keyword evidence="4" id="KW-0597">Phosphoprotein</keyword>
<feature type="compositionally biased region" description="Acidic residues" evidence="11">
    <location>
        <begin position="667"/>
        <end position="677"/>
    </location>
</feature>
<dbReference type="RefSeq" id="WP_380663646.1">
    <property type="nucleotide sequence ID" value="NZ_JBHTCJ010000001.1"/>
</dbReference>
<evidence type="ECO:0000313" key="15">
    <source>
        <dbReference type="Proteomes" id="UP001596504"/>
    </source>
</evidence>
<evidence type="ECO:0000256" key="6">
    <source>
        <dbReference type="ARBA" id="ARBA00022692"/>
    </source>
</evidence>